<dbReference type="AlphaFoldDB" id="A0A1Z5AX55"/>
<sequence>MQLKIPEGNDFLSYNVQPLRTKSDIDDVLFVLRRTKYSKRNVFLFLFGINVGLRASDIVCRKVKDISYSLTPKIIEKKTGKTQTLHLENLQPLIKTYIEEMNLTEEDYLFPSHVGNSHLTVNGLYRVFQNVGIQLERSDLATHTMRKTFGYNYYMKTKDIGTLMIIFNHSSEKITKRYLGITDQEIGESLADFKLGF</sequence>
<dbReference type="Pfam" id="PF00589">
    <property type="entry name" value="Phage_integrase"/>
    <property type="match status" value="1"/>
</dbReference>
<geneLocation type="plasmid" evidence="3">
    <name>megaplasmid</name>
</geneLocation>
<accession>A0A1Z5AX55</accession>
<organism evidence="3">
    <name type="scientific">Carnobacterium maltaromaticum</name>
    <name type="common">Carnobacterium piscicola</name>
    <dbReference type="NCBI Taxonomy" id="2751"/>
    <lineage>
        <taxon>Bacteria</taxon>
        <taxon>Bacillati</taxon>
        <taxon>Bacillota</taxon>
        <taxon>Bacilli</taxon>
        <taxon>Lactobacillales</taxon>
        <taxon>Carnobacteriaceae</taxon>
        <taxon>Carnobacterium</taxon>
    </lineage>
</organism>
<dbReference type="InterPro" id="IPR013762">
    <property type="entry name" value="Integrase-like_cat_sf"/>
</dbReference>
<dbReference type="Gene3D" id="1.10.443.10">
    <property type="entry name" value="Intergrase catalytic core"/>
    <property type="match status" value="1"/>
</dbReference>
<evidence type="ECO:0000313" key="3">
    <source>
        <dbReference type="EMBL" id="CRI06652.1"/>
    </source>
</evidence>
<evidence type="ECO:0000256" key="1">
    <source>
        <dbReference type="ARBA" id="ARBA00023172"/>
    </source>
</evidence>
<reference evidence="3" key="1">
    <citation type="submission" date="2015-04" db="EMBL/GenBank/DDBJ databases">
        <title>Carnobacterium maltaromaticum LMA28 complete chromosome sequence.</title>
        <authorList>
            <person name="Borges F."/>
            <person name="Cailliez-Grimal C."/>
        </authorList>
    </citation>
    <scope>NUCLEOTIDE SEQUENCE [LARGE SCALE GENOMIC DNA]</scope>
    <source>
        <strain evidence="3">LMA28</strain>
        <plasmid evidence="3">megaplasmid</plasmid>
    </source>
</reference>
<gene>
    <name evidence="3" type="primary">yoeC</name>
    <name evidence="3" type="ORF">BN424_mp0110</name>
</gene>
<dbReference type="InterPro" id="IPR011010">
    <property type="entry name" value="DNA_brk_join_enz"/>
</dbReference>
<evidence type="ECO:0000259" key="2">
    <source>
        <dbReference type="PROSITE" id="PS51898"/>
    </source>
</evidence>
<dbReference type="GO" id="GO:0015074">
    <property type="term" value="P:DNA integration"/>
    <property type="evidence" value="ECO:0007669"/>
    <property type="project" value="InterPro"/>
</dbReference>
<protein>
    <submittedName>
        <fullName evidence="3">Putative integrase/recombinase YoeC</fullName>
    </submittedName>
</protein>
<proteinExistence type="predicted"/>
<feature type="domain" description="Tyr recombinase" evidence="2">
    <location>
        <begin position="18"/>
        <end position="191"/>
    </location>
</feature>
<dbReference type="EMBL" id="LN846931">
    <property type="protein sequence ID" value="CRI06652.1"/>
    <property type="molecule type" value="Genomic_DNA"/>
</dbReference>
<reference evidence="3" key="2">
    <citation type="submission" date="2015-04" db="EMBL/GenBank/DDBJ databases">
        <title>Carnobacterium maltaromaticum LMA28 plasmids.</title>
        <authorList>
            <person name="Cailliez-Grimal C."/>
            <person name="Iskandar C."/>
        </authorList>
    </citation>
    <scope>NUCLEOTIDE SEQUENCE [LARGE SCALE GENOMIC DNA]</scope>
    <source>
        <strain evidence="3">LMA28</strain>
        <plasmid evidence="3">megaplasmid</plasmid>
    </source>
</reference>
<name>A0A1Z5AX55_CARML</name>
<dbReference type="SUPFAM" id="SSF56349">
    <property type="entry name" value="DNA breaking-rejoining enzymes"/>
    <property type="match status" value="1"/>
</dbReference>
<dbReference type="InterPro" id="IPR002104">
    <property type="entry name" value="Integrase_catalytic"/>
</dbReference>
<keyword evidence="1" id="KW-0233">DNA recombination</keyword>
<dbReference type="GO" id="GO:0003677">
    <property type="term" value="F:DNA binding"/>
    <property type="evidence" value="ECO:0007669"/>
    <property type="project" value="InterPro"/>
</dbReference>
<dbReference type="GO" id="GO:0006310">
    <property type="term" value="P:DNA recombination"/>
    <property type="evidence" value="ECO:0007669"/>
    <property type="project" value="UniProtKB-KW"/>
</dbReference>
<dbReference type="PROSITE" id="PS51898">
    <property type="entry name" value="TYR_RECOMBINASE"/>
    <property type="match status" value="1"/>
</dbReference>
<keyword evidence="3" id="KW-0614">Plasmid</keyword>